<proteinExistence type="predicted"/>
<feature type="signal peptide" evidence="1">
    <location>
        <begin position="1"/>
        <end position="22"/>
    </location>
</feature>
<dbReference type="OrthoDB" id="6363790at2"/>
<dbReference type="EMBL" id="QMDL01000001">
    <property type="protein sequence ID" value="RMJ06073.1"/>
    <property type="molecule type" value="Genomic_DNA"/>
</dbReference>
<comment type="caution">
    <text evidence="3">The sequence shown here is derived from an EMBL/GenBank/DDBJ whole genome shotgun (WGS) entry which is preliminary data.</text>
</comment>
<reference evidence="3 4" key="1">
    <citation type="submission" date="2018-08" db="EMBL/GenBank/DDBJ databases">
        <title>Whole Genome Sequence of the Moderate Halophilic Marine Bacterium Marinobacter litoralis Sw-45.</title>
        <authorList>
            <person name="Musa H."/>
        </authorList>
    </citation>
    <scope>NUCLEOTIDE SEQUENCE [LARGE SCALE GENOMIC DNA]</scope>
    <source>
        <strain evidence="3 4">Sw-45</strain>
    </source>
</reference>
<feature type="domain" description="Ice-binding protein C-terminal" evidence="2">
    <location>
        <begin position="177"/>
        <end position="200"/>
    </location>
</feature>
<dbReference type="Pfam" id="PF07589">
    <property type="entry name" value="PEP-CTERM"/>
    <property type="match status" value="1"/>
</dbReference>
<keyword evidence="4" id="KW-1185">Reference proteome</keyword>
<dbReference type="RefSeq" id="WP_114333544.1">
    <property type="nucleotide sequence ID" value="NZ_QMDL01000001.1"/>
</dbReference>
<protein>
    <submittedName>
        <fullName evidence="3">PEP-CTERM motif protein</fullName>
    </submittedName>
</protein>
<dbReference type="InterPro" id="IPR013424">
    <property type="entry name" value="Ice-binding_C"/>
</dbReference>
<dbReference type="Proteomes" id="UP000265903">
    <property type="component" value="Unassembled WGS sequence"/>
</dbReference>
<name>A0A3M2RL44_9GAMM</name>
<accession>A0A3M2RL44</accession>
<dbReference type="NCBIfam" id="TIGR02595">
    <property type="entry name" value="PEP_CTERM"/>
    <property type="match status" value="1"/>
</dbReference>
<dbReference type="AlphaFoldDB" id="A0A3M2RL44"/>
<evidence type="ECO:0000259" key="2">
    <source>
        <dbReference type="Pfam" id="PF07589"/>
    </source>
</evidence>
<evidence type="ECO:0000256" key="1">
    <source>
        <dbReference type="SAM" id="SignalP"/>
    </source>
</evidence>
<gene>
    <name evidence="3" type="ORF">DOQ08_00755</name>
</gene>
<sequence length="204" mass="21428">MRHFKLALVLFVSMCLPGLANAALISAGFQVNLNDSDPGLVVDSADIAANPFSFTLNEGDSTTFKLFKIWTDETAVNGDDQVAKAISVDFNFTSPALVSGSANGNTIGKKWIGGLFQGGYLSWGAPLQLVFGALGDGLLEVSLSDTKFNKGLFGINDGEKYGAKVKATITLVRNASQVPEPGTLGLLAAGLLGFGLRARRRLVS</sequence>
<keyword evidence="1" id="KW-0732">Signal</keyword>
<organism evidence="3 4">
    <name type="scientific">Marinobacter litoralis</name>
    <dbReference type="NCBI Taxonomy" id="187981"/>
    <lineage>
        <taxon>Bacteria</taxon>
        <taxon>Pseudomonadati</taxon>
        <taxon>Pseudomonadota</taxon>
        <taxon>Gammaproteobacteria</taxon>
        <taxon>Pseudomonadales</taxon>
        <taxon>Marinobacteraceae</taxon>
        <taxon>Marinobacter</taxon>
    </lineage>
</organism>
<evidence type="ECO:0000313" key="3">
    <source>
        <dbReference type="EMBL" id="RMJ06073.1"/>
    </source>
</evidence>
<feature type="chain" id="PRO_5018074406" evidence="1">
    <location>
        <begin position="23"/>
        <end position="204"/>
    </location>
</feature>
<evidence type="ECO:0000313" key="4">
    <source>
        <dbReference type="Proteomes" id="UP000265903"/>
    </source>
</evidence>